<dbReference type="PANTHER" id="PTHR47023:SF1">
    <property type="entry name" value="SEX PEPTIDE RECEPTOR"/>
    <property type="match status" value="1"/>
</dbReference>
<comment type="subcellular location">
    <subcellularLocation>
        <location evidence="1">Membrane</location>
    </subcellularLocation>
</comment>
<dbReference type="GO" id="GO:0016020">
    <property type="term" value="C:membrane"/>
    <property type="evidence" value="ECO:0007669"/>
    <property type="project" value="UniProtKB-SubCell"/>
</dbReference>
<dbReference type="Gene3D" id="1.20.1070.10">
    <property type="entry name" value="Rhodopsin 7-helix transmembrane proteins"/>
    <property type="match status" value="1"/>
</dbReference>
<organism evidence="7 8">
    <name type="scientific">Caenorhabditis nigoni</name>
    <dbReference type="NCBI Taxonomy" id="1611254"/>
    <lineage>
        <taxon>Eukaryota</taxon>
        <taxon>Metazoa</taxon>
        <taxon>Ecdysozoa</taxon>
        <taxon>Nematoda</taxon>
        <taxon>Chromadorea</taxon>
        <taxon>Rhabditida</taxon>
        <taxon>Rhabditina</taxon>
        <taxon>Rhabditomorpha</taxon>
        <taxon>Rhabditoidea</taxon>
        <taxon>Rhabditidae</taxon>
        <taxon>Peloderinae</taxon>
        <taxon>Caenorhabditis</taxon>
    </lineage>
</organism>
<dbReference type="InterPro" id="IPR000276">
    <property type="entry name" value="GPCR_Rhodpsn"/>
</dbReference>
<accession>A0A2G5T040</accession>
<proteinExistence type="predicted"/>
<sequence length="551" mass="63104">MAQPPPTPPPSPLVHPSCYNNFTCRPVFIGNMVVDWAVPMYGYMMPFIVTLTIATNSFIVVVLSHKYLRTPTNYVLLAMAVTELLTGLSCLPWFTYYYTLSGYKQDMQTGLPSFWCDMIPYMAAFLPSIFHTMAIWLTVYLAIQRYIYICVPSLVRKFCTIHRSKQVIFFIISVATVMYTPDLMAFHNESHEVYDMRYNRSLIRTLKDYRFPGTLTLCYRHKAPFMAKIGEDIYYKVMFTTQTIAVHLIPSVLLVIFTWKLVGAIRIADRRHANLLSKYSTNTRSTRRKFSELTSSSETENKLIRLFKQRDSVSVGNEPRRAHGLKQNTRMLVVVILLFLITEIPAAFIFTIHVLSVSLKFSFVDYQFLNILLIVRNVLIVVSYPFRFAIYCGMSQQFRDVVRQMFTGKMLTHAIRDKDNSTTLQLVQGVNDHSDDKRQSVVLCSTNGTLVSSLPDDRGVKTKDKAVQCNPDFFDEENEVPFDPFLADLAIIVEGPGSPMRIKNTESTFDCSTQCSTEMDNQMFIKRKSSLLRAALKKNQQLSAMVARVSS</sequence>
<feature type="transmembrane region" description="Helical" evidence="5">
    <location>
        <begin position="167"/>
        <end position="186"/>
    </location>
</feature>
<comment type="caution">
    <text evidence="7">The sequence shown here is derived from an EMBL/GenBank/DDBJ whole genome shotgun (WGS) entry which is preliminary data.</text>
</comment>
<evidence type="ECO:0000256" key="2">
    <source>
        <dbReference type="ARBA" id="ARBA00022692"/>
    </source>
</evidence>
<dbReference type="Pfam" id="PF00001">
    <property type="entry name" value="7tm_1"/>
    <property type="match status" value="1"/>
</dbReference>
<dbReference type="InterPro" id="IPR017452">
    <property type="entry name" value="GPCR_Rhodpsn_7TM"/>
</dbReference>
<dbReference type="AlphaFoldDB" id="A0A2G5T040"/>
<evidence type="ECO:0000259" key="6">
    <source>
        <dbReference type="PROSITE" id="PS50262"/>
    </source>
</evidence>
<feature type="transmembrane region" description="Helical" evidence="5">
    <location>
        <begin position="118"/>
        <end position="143"/>
    </location>
</feature>
<evidence type="ECO:0000256" key="1">
    <source>
        <dbReference type="ARBA" id="ARBA00004370"/>
    </source>
</evidence>
<evidence type="ECO:0000256" key="3">
    <source>
        <dbReference type="ARBA" id="ARBA00022989"/>
    </source>
</evidence>
<dbReference type="PRINTS" id="PR00237">
    <property type="entry name" value="GPCRRHODOPSN"/>
</dbReference>
<keyword evidence="3 5" id="KW-1133">Transmembrane helix</keyword>
<reference evidence="8" key="1">
    <citation type="submission" date="2017-10" db="EMBL/GenBank/DDBJ databases">
        <title>Rapid genome shrinkage in a self-fertile nematode reveals novel sperm competition proteins.</title>
        <authorList>
            <person name="Yin D."/>
            <person name="Schwarz E.M."/>
            <person name="Thomas C.G."/>
            <person name="Felde R.L."/>
            <person name="Korf I.F."/>
            <person name="Cutter A.D."/>
            <person name="Schartner C.M."/>
            <person name="Ralston E.J."/>
            <person name="Meyer B.J."/>
            <person name="Haag E.S."/>
        </authorList>
    </citation>
    <scope>NUCLEOTIDE SEQUENCE [LARGE SCALE GENOMIC DNA]</scope>
    <source>
        <strain evidence="8">JU1422</strain>
    </source>
</reference>
<dbReference type="InterPro" id="IPR053071">
    <property type="entry name" value="GPCR1-related_rcpt"/>
</dbReference>
<evidence type="ECO:0000256" key="4">
    <source>
        <dbReference type="ARBA" id="ARBA00023136"/>
    </source>
</evidence>
<feature type="transmembrane region" description="Helical" evidence="5">
    <location>
        <begin position="368"/>
        <end position="390"/>
    </location>
</feature>
<feature type="domain" description="G-protein coupled receptors family 1 profile" evidence="6">
    <location>
        <begin position="54"/>
        <end position="391"/>
    </location>
</feature>
<dbReference type="PANTHER" id="PTHR47023">
    <property type="entry name" value="SEX PEPTIDE RECEPTOR"/>
    <property type="match status" value="1"/>
</dbReference>
<dbReference type="PROSITE" id="PS50262">
    <property type="entry name" value="G_PROTEIN_RECEP_F1_2"/>
    <property type="match status" value="1"/>
</dbReference>
<protein>
    <recommendedName>
        <fullName evidence="6">G-protein coupled receptors family 1 profile domain-containing protein</fullName>
    </recommendedName>
</protein>
<dbReference type="Proteomes" id="UP000230233">
    <property type="component" value="Chromosome X"/>
</dbReference>
<evidence type="ECO:0000256" key="5">
    <source>
        <dbReference type="SAM" id="Phobius"/>
    </source>
</evidence>
<evidence type="ECO:0000313" key="8">
    <source>
        <dbReference type="Proteomes" id="UP000230233"/>
    </source>
</evidence>
<feature type="transmembrane region" description="Helical" evidence="5">
    <location>
        <begin position="331"/>
        <end position="356"/>
    </location>
</feature>
<dbReference type="STRING" id="1611254.A0A2G5T040"/>
<keyword evidence="2 5" id="KW-0812">Transmembrane</keyword>
<name>A0A2G5T040_9PELO</name>
<feature type="transmembrane region" description="Helical" evidence="5">
    <location>
        <begin position="244"/>
        <end position="262"/>
    </location>
</feature>
<feature type="transmembrane region" description="Helical" evidence="5">
    <location>
        <begin position="75"/>
        <end position="98"/>
    </location>
</feature>
<dbReference type="EMBL" id="PDUG01000006">
    <property type="protein sequence ID" value="PIC20715.1"/>
    <property type="molecule type" value="Genomic_DNA"/>
</dbReference>
<evidence type="ECO:0000313" key="7">
    <source>
        <dbReference type="EMBL" id="PIC20715.1"/>
    </source>
</evidence>
<gene>
    <name evidence="7" type="primary">Cni-sprr-1</name>
    <name evidence="7" type="synonym">Cnig_chr_X.g25812</name>
    <name evidence="7" type="ORF">B9Z55_025812</name>
</gene>
<dbReference type="CDD" id="cd14978">
    <property type="entry name" value="7tmA_FMRFamide_R-like"/>
    <property type="match status" value="1"/>
</dbReference>
<feature type="transmembrane region" description="Helical" evidence="5">
    <location>
        <begin position="40"/>
        <end position="63"/>
    </location>
</feature>
<dbReference type="GO" id="GO:0004930">
    <property type="term" value="F:G protein-coupled receptor activity"/>
    <property type="evidence" value="ECO:0007669"/>
    <property type="project" value="InterPro"/>
</dbReference>
<dbReference type="SUPFAM" id="SSF81321">
    <property type="entry name" value="Family A G protein-coupled receptor-like"/>
    <property type="match status" value="1"/>
</dbReference>
<keyword evidence="8" id="KW-1185">Reference proteome</keyword>
<dbReference type="OrthoDB" id="5962323at2759"/>
<keyword evidence="4 5" id="KW-0472">Membrane</keyword>